<evidence type="ECO:0000256" key="3">
    <source>
        <dbReference type="ARBA" id="ARBA00022475"/>
    </source>
</evidence>
<dbReference type="GO" id="GO:0005886">
    <property type="term" value="C:plasma membrane"/>
    <property type="evidence" value="ECO:0007669"/>
    <property type="project" value="UniProtKB-SubCell"/>
</dbReference>
<evidence type="ECO:0000313" key="7">
    <source>
        <dbReference type="EMBL" id="NDY94569.1"/>
    </source>
</evidence>
<evidence type="ECO:0000256" key="4">
    <source>
        <dbReference type="ARBA" id="ARBA00022692"/>
    </source>
</evidence>
<evidence type="ECO:0000256" key="1">
    <source>
        <dbReference type="ARBA" id="ARBA00004651"/>
    </source>
</evidence>
<evidence type="ECO:0000313" key="8">
    <source>
        <dbReference type="Proteomes" id="UP000484885"/>
    </source>
</evidence>
<keyword evidence="6" id="KW-0472">Membrane</keyword>
<keyword evidence="5" id="KW-1133">Transmembrane helix</keyword>
<dbReference type="PANTHER" id="PTHR34584">
    <property type="entry name" value="NA(+)/H(+) ANTIPORTER SUBUNIT E1"/>
    <property type="match status" value="1"/>
</dbReference>
<comment type="subcellular location">
    <subcellularLocation>
        <location evidence="1">Cell membrane</location>
        <topology evidence="1">Multi-pass membrane protein</topology>
    </subcellularLocation>
</comment>
<dbReference type="Proteomes" id="UP000484885">
    <property type="component" value="Unassembled WGS sequence"/>
</dbReference>
<evidence type="ECO:0000256" key="5">
    <source>
        <dbReference type="ARBA" id="ARBA00022989"/>
    </source>
</evidence>
<evidence type="ECO:0000256" key="2">
    <source>
        <dbReference type="ARBA" id="ARBA00006228"/>
    </source>
</evidence>
<keyword evidence="4" id="KW-0812">Transmembrane</keyword>
<organism evidence="7 8">
    <name type="scientific">Wenzhouxiangella limi</name>
    <dbReference type="NCBI Taxonomy" id="2707351"/>
    <lineage>
        <taxon>Bacteria</taxon>
        <taxon>Pseudomonadati</taxon>
        <taxon>Pseudomonadota</taxon>
        <taxon>Gammaproteobacteria</taxon>
        <taxon>Chromatiales</taxon>
        <taxon>Wenzhouxiangellaceae</taxon>
        <taxon>Wenzhouxiangella</taxon>
    </lineage>
</organism>
<proteinExistence type="inferred from homology"/>
<comment type="caution">
    <text evidence="7">The sequence shown here is derived from an EMBL/GenBank/DDBJ whole genome shotgun (WGS) entry which is preliminary data.</text>
</comment>
<reference evidence="7 8" key="1">
    <citation type="submission" date="2020-02" db="EMBL/GenBank/DDBJ databases">
        <authorList>
            <person name="Zhang X.-Y."/>
        </authorList>
    </citation>
    <scope>NUCLEOTIDE SEQUENCE [LARGE SCALE GENOMIC DNA]</scope>
    <source>
        <strain evidence="7 8">C33</strain>
    </source>
</reference>
<sequence>MLLIWIALNGFSGLLVGTMAALAGAALGAWLAPEEPYPWRPLRWLAFAGFFLWESFKGGFDVALRALKPTLPIEPDFHQHAIALPPGKPTTLLISFISLLPGTLSVRLDQSGTELIVHSLVPETMASVDRLEHELSRVFEHARSNS</sequence>
<dbReference type="GO" id="GO:0008324">
    <property type="term" value="F:monoatomic cation transmembrane transporter activity"/>
    <property type="evidence" value="ECO:0007669"/>
    <property type="project" value="InterPro"/>
</dbReference>
<gene>
    <name evidence="7" type="ORF">G3I74_02340</name>
</gene>
<keyword evidence="8" id="KW-1185">Reference proteome</keyword>
<evidence type="ECO:0000256" key="6">
    <source>
        <dbReference type="ARBA" id="ARBA00023136"/>
    </source>
</evidence>
<dbReference type="AlphaFoldDB" id="A0A845VB87"/>
<name>A0A845VB87_9GAMM</name>
<dbReference type="Pfam" id="PF01899">
    <property type="entry name" value="MNHE"/>
    <property type="match status" value="1"/>
</dbReference>
<dbReference type="PANTHER" id="PTHR34584:SF1">
    <property type="entry name" value="NA(+)_H(+) ANTIPORTER SUBUNIT E1"/>
    <property type="match status" value="1"/>
</dbReference>
<accession>A0A845VB87</accession>
<dbReference type="EMBL" id="JAAGSC010000031">
    <property type="protein sequence ID" value="NDY94569.1"/>
    <property type="molecule type" value="Genomic_DNA"/>
</dbReference>
<dbReference type="InterPro" id="IPR002758">
    <property type="entry name" value="Cation_antiport_E"/>
</dbReference>
<keyword evidence="3" id="KW-1003">Cell membrane</keyword>
<protein>
    <submittedName>
        <fullName evidence="7">Na+/H+ antiporter subunit E</fullName>
    </submittedName>
</protein>
<comment type="similarity">
    <text evidence="2">Belongs to the CPA3 antiporters (TC 2.A.63) subunit E family.</text>
</comment>